<comment type="caution">
    <text evidence="1">The sequence shown here is derived from an EMBL/GenBank/DDBJ whole genome shotgun (WGS) entry which is preliminary data.</text>
</comment>
<sequence>MRKIKFTETQIVGMLKEAESGRTCTENMHKHGVGQSTFYK</sequence>
<gene>
    <name evidence="1" type="ORF">N476_15930</name>
</gene>
<dbReference type="AlphaFoldDB" id="A0A161Y5H7"/>
<dbReference type="GO" id="GO:0003677">
    <property type="term" value="F:DNA binding"/>
    <property type="evidence" value="ECO:0007669"/>
    <property type="project" value="InterPro"/>
</dbReference>
<accession>A0A161Y5H7</accession>
<evidence type="ECO:0000313" key="1">
    <source>
        <dbReference type="EMBL" id="KZN50776.1"/>
    </source>
</evidence>
<proteinExistence type="predicted"/>
<dbReference type="Pfam" id="PF01527">
    <property type="entry name" value="HTH_Tnp_1"/>
    <property type="match status" value="1"/>
</dbReference>
<organism evidence="1 2">
    <name type="scientific">Pseudoalteromonas luteoviolacea H33</name>
    <dbReference type="NCBI Taxonomy" id="1365251"/>
    <lineage>
        <taxon>Bacteria</taxon>
        <taxon>Pseudomonadati</taxon>
        <taxon>Pseudomonadota</taxon>
        <taxon>Gammaproteobacteria</taxon>
        <taxon>Alteromonadales</taxon>
        <taxon>Pseudoalteromonadaceae</taxon>
        <taxon>Pseudoalteromonas</taxon>
    </lineage>
</organism>
<evidence type="ECO:0000313" key="2">
    <source>
        <dbReference type="Proteomes" id="UP000076503"/>
    </source>
</evidence>
<reference evidence="1 2" key="1">
    <citation type="submission" date="2013-07" db="EMBL/GenBank/DDBJ databases">
        <title>Comparative Genomic and Metabolomic Analysis of Twelve Strains of Pseudoalteromonas luteoviolacea.</title>
        <authorList>
            <person name="Vynne N.G."/>
            <person name="Mansson M."/>
            <person name="Gram L."/>
        </authorList>
    </citation>
    <scope>NUCLEOTIDE SEQUENCE [LARGE SCALE GENOMIC DNA]</scope>
    <source>
        <strain evidence="1 2">H33</strain>
    </source>
</reference>
<dbReference type="RefSeq" id="WP_231098101.1">
    <property type="nucleotide sequence ID" value="NZ_AUXZ01000073.1"/>
</dbReference>
<dbReference type="GO" id="GO:0006313">
    <property type="term" value="P:DNA transposition"/>
    <property type="evidence" value="ECO:0007669"/>
    <property type="project" value="InterPro"/>
</dbReference>
<name>A0A161Y5H7_9GAMM</name>
<dbReference type="Proteomes" id="UP000076503">
    <property type="component" value="Unassembled WGS sequence"/>
</dbReference>
<protein>
    <recommendedName>
        <fullName evidence="3">Transposase</fullName>
    </recommendedName>
</protein>
<evidence type="ECO:0008006" key="3">
    <source>
        <dbReference type="Google" id="ProtNLM"/>
    </source>
</evidence>
<dbReference type="InterPro" id="IPR002514">
    <property type="entry name" value="Transposase_8"/>
</dbReference>
<dbReference type="EMBL" id="AUXZ01000073">
    <property type="protein sequence ID" value="KZN50776.1"/>
    <property type="molecule type" value="Genomic_DNA"/>
</dbReference>
<dbReference type="GO" id="GO:0004803">
    <property type="term" value="F:transposase activity"/>
    <property type="evidence" value="ECO:0007669"/>
    <property type="project" value="InterPro"/>
</dbReference>
<dbReference type="PATRIC" id="fig|1365251.3.peg.2408"/>